<accession>A0ABW4RSS0</accession>
<dbReference type="EMBL" id="JBHUFZ010000008">
    <property type="protein sequence ID" value="MFD1889232.1"/>
    <property type="molecule type" value="Genomic_DNA"/>
</dbReference>
<dbReference type="InterPro" id="IPR029063">
    <property type="entry name" value="SAM-dependent_MTases_sf"/>
</dbReference>
<dbReference type="Pfam" id="PF13489">
    <property type="entry name" value="Methyltransf_23"/>
    <property type="match status" value="1"/>
</dbReference>
<dbReference type="RefSeq" id="WP_343872222.1">
    <property type="nucleotide sequence ID" value="NZ_BAAAIX010000007.1"/>
</dbReference>
<keyword evidence="2" id="KW-0489">Methyltransferase</keyword>
<dbReference type="Gene3D" id="3.40.50.150">
    <property type="entry name" value="Vaccinia Virus protein VP39"/>
    <property type="match status" value="1"/>
</dbReference>
<keyword evidence="1 2" id="KW-0808">Transferase</keyword>
<comment type="caution">
    <text evidence="2">The sequence shown here is derived from an EMBL/GenBank/DDBJ whole genome shotgun (WGS) entry which is preliminary data.</text>
</comment>
<dbReference type="SUPFAM" id="SSF53335">
    <property type="entry name" value="S-adenosyl-L-methionine-dependent methyltransferases"/>
    <property type="match status" value="1"/>
</dbReference>
<dbReference type="GO" id="GO:0032259">
    <property type="term" value="P:methylation"/>
    <property type="evidence" value="ECO:0007669"/>
    <property type="project" value="UniProtKB-KW"/>
</dbReference>
<reference evidence="3" key="1">
    <citation type="journal article" date="2019" name="Int. J. Syst. Evol. Microbiol.">
        <title>The Global Catalogue of Microorganisms (GCM) 10K type strain sequencing project: providing services to taxonomists for standard genome sequencing and annotation.</title>
        <authorList>
            <consortium name="The Broad Institute Genomics Platform"/>
            <consortium name="The Broad Institute Genome Sequencing Center for Infectious Disease"/>
            <person name="Wu L."/>
            <person name="Ma J."/>
        </authorList>
    </citation>
    <scope>NUCLEOTIDE SEQUENCE [LARGE SCALE GENOMIC DNA]</scope>
    <source>
        <strain evidence="3">CAIM 431</strain>
    </source>
</reference>
<organism evidence="2 3">
    <name type="scientific">Luteococcus peritonei</name>
    <dbReference type="NCBI Taxonomy" id="88874"/>
    <lineage>
        <taxon>Bacteria</taxon>
        <taxon>Bacillati</taxon>
        <taxon>Actinomycetota</taxon>
        <taxon>Actinomycetes</taxon>
        <taxon>Propionibacteriales</taxon>
        <taxon>Propionibacteriaceae</taxon>
        <taxon>Luteococcus</taxon>
    </lineage>
</organism>
<dbReference type="EC" id="2.1.1.-" evidence="2"/>
<dbReference type="GO" id="GO:0008168">
    <property type="term" value="F:methyltransferase activity"/>
    <property type="evidence" value="ECO:0007669"/>
    <property type="project" value="UniProtKB-KW"/>
</dbReference>
<protein>
    <submittedName>
        <fullName evidence="2">Class I SAM-dependent methyltransferase</fullName>
        <ecNumber evidence="2">2.1.1.-</ecNumber>
    </submittedName>
</protein>
<evidence type="ECO:0000313" key="2">
    <source>
        <dbReference type="EMBL" id="MFD1889232.1"/>
    </source>
</evidence>
<keyword evidence="3" id="KW-1185">Reference proteome</keyword>
<name>A0ABW4RSS0_9ACTN</name>
<gene>
    <name evidence="2" type="ORF">ACFSCS_03395</name>
</gene>
<dbReference type="Proteomes" id="UP001597326">
    <property type="component" value="Unassembled WGS sequence"/>
</dbReference>
<dbReference type="PANTHER" id="PTHR43861">
    <property type="entry name" value="TRANS-ACONITATE 2-METHYLTRANSFERASE-RELATED"/>
    <property type="match status" value="1"/>
</dbReference>
<sequence>MNSSESFECTICRSTASTLLAVRQHPAHHYRLCRACGTGQLTPLPTRPEQLYTRDYFVQGGEIAGYVDYEADERWHRLTARQRLRRLESARSTHPGILEPGTLADVGAATGFFLDVAREAGWQATGVETSAWAAQRARDKGHPVVGELCQVAGPLDAVCFFQVLEHLADPRLALQQAAERLVEGGTVICETWDVGSRTARWAGSRWQQLSPPSVLWLFTRAGMARMACDAGLELVAWRPTPKLVSLSTVLGQQVGASNHGLAARLLRGVGRFAAAPYPLDDLVTAVLQKS</sequence>
<evidence type="ECO:0000313" key="3">
    <source>
        <dbReference type="Proteomes" id="UP001597326"/>
    </source>
</evidence>
<proteinExistence type="predicted"/>
<dbReference type="PANTHER" id="PTHR43861:SF3">
    <property type="entry name" value="PUTATIVE (AFU_ORTHOLOGUE AFUA_2G14390)-RELATED"/>
    <property type="match status" value="1"/>
</dbReference>
<evidence type="ECO:0000256" key="1">
    <source>
        <dbReference type="ARBA" id="ARBA00022679"/>
    </source>
</evidence>